<organism evidence="1">
    <name type="scientific">marine sediment metagenome</name>
    <dbReference type="NCBI Taxonomy" id="412755"/>
    <lineage>
        <taxon>unclassified sequences</taxon>
        <taxon>metagenomes</taxon>
        <taxon>ecological metagenomes</taxon>
    </lineage>
</organism>
<dbReference type="AlphaFoldDB" id="A0A0F9UC78"/>
<name>A0A0F9UC78_9ZZZZ</name>
<evidence type="ECO:0000313" key="1">
    <source>
        <dbReference type="EMBL" id="KKN58846.1"/>
    </source>
</evidence>
<sequence>MSEKNRLAELEENEMQVEIAVKYGKGIIQQRMRVPNIWDNDTNLKNRFEVLYQLVLETKDKIDKGEIIIE</sequence>
<gene>
    <name evidence="1" type="ORF">LCGC14_0547530</name>
</gene>
<protein>
    <submittedName>
        <fullName evidence="1">Uncharacterized protein</fullName>
    </submittedName>
</protein>
<accession>A0A0F9UC78</accession>
<proteinExistence type="predicted"/>
<reference evidence="1" key="1">
    <citation type="journal article" date="2015" name="Nature">
        <title>Complex archaea that bridge the gap between prokaryotes and eukaryotes.</title>
        <authorList>
            <person name="Spang A."/>
            <person name="Saw J.H."/>
            <person name="Jorgensen S.L."/>
            <person name="Zaremba-Niedzwiedzka K."/>
            <person name="Martijn J."/>
            <person name="Lind A.E."/>
            <person name="van Eijk R."/>
            <person name="Schleper C."/>
            <person name="Guy L."/>
            <person name="Ettema T.J."/>
        </authorList>
    </citation>
    <scope>NUCLEOTIDE SEQUENCE</scope>
</reference>
<comment type="caution">
    <text evidence="1">The sequence shown here is derived from an EMBL/GenBank/DDBJ whole genome shotgun (WGS) entry which is preliminary data.</text>
</comment>
<dbReference type="EMBL" id="LAZR01000746">
    <property type="protein sequence ID" value="KKN58846.1"/>
    <property type="molecule type" value="Genomic_DNA"/>
</dbReference>